<protein>
    <recommendedName>
        <fullName evidence="1">JmjC domain-containing protein</fullName>
    </recommendedName>
</protein>
<evidence type="ECO:0000259" key="1">
    <source>
        <dbReference type="PROSITE" id="PS51184"/>
    </source>
</evidence>
<feature type="domain" description="JmjC" evidence="1">
    <location>
        <begin position="297"/>
        <end position="464"/>
    </location>
</feature>
<dbReference type="InterPro" id="IPR050910">
    <property type="entry name" value="JMJD6_ArgDemeth/LysHydrox"/>
</dbReference>
<dbReference type="AlphaFoldDB" id="A0A553NBB4"/>
<comment type="caution">
    <text evidence="2">The sequence shown here is derived from an EMBL/GenBank/DDBJ whole genome shotgun (WGS) entry which is preliminary data.</text>
</comment>
<gene>
    <name evidence="2" type="ORF">TCAL_16549</name>
</gene>
<evidence type="ECO:0000313" key="2">
    <source>
        <dbReference type="EMBL" id="TRY62705.1"/>
    </source>
</evidence>
<dbReference type="PANTHER" id="PTHR12480">
    <property type="entry name" value="ARGININE DEMETHYLASE AND LYSYL-HYDROXYLASE JMJD"/>
    <property type="match status" value="1"/>
</dbReference>
<dbReference type="InterPro" id="IPR003347">
    <property type="entry name" value="JmjC_dom"/>
</dbReference>
<dbReference type="PROSITE" id="PS51184">
    <property type="entry name" value="JMJC"/>
    <property type="match status" value="1"/>
</dbReference>
<dbReference type="GO" id="GO:0005737">
    <property type="term" value="C:cytoplasm"/>
    <property type="evidence" value="ECO:0007669"/>
    <property type="project" value="TreeGrafter"/>
</dbReference>
<organism evidence="2 3">
    <name type="scientific">Tigriopus californicus</name>
    <name type="common">Marine copepod</name>
    <dbReference type="NCBI Taxonomy" id="6832"/>
    <lineage>
        <taxon>Eukaryota</taxon>
        <taxon>Metazoa</taxon>
        <taxon>Ecdysozoa</taxon>
        <taxon>Arthropoda</taxon>
        <taxon>Crustacea</taxon>
        <taxon>Multicrustacea</taxon>
        <taxon>Hexanauplia</taxon>
        <taxon>Copepoda</taxon>
        <taxon>Harpacticoida</taxon>
        <taxon>Harpacticidae</taxon>
        <taxon>Tigriopus</taxon>
    </lineage>
</organism>
<dbReference type="InterPro" id="IPR041667">
    <property type="entry name" value="Cupin_8"/>
</dbReference>
<proteinExistence type="predicted"/>
<accession>A0A553NBB4</accession>
<name>A0A553NBB4_TIGCA</name>
<dbReference type="Proteomes" id="UP000318571">
    <property type="component" value="Chromosome 10"/>
</dbReference>
<dbReference type="GO" id="GO:0005634">
    <property type="term" value="C:nucleus"/>
    <property type="evidence" value="ECO:0007669"/>
    <property type="project" value="TreeGrafter"/>
</dbReference>
<keyword evidence="3" id="KW-1185">Reference proteome</keyword>
<dbReference type="GO" id="GO:0106140">
    <property type="term" value="F:P-TEFb complex binding"/>
    <property type="evidence" value="ECO:0007669"/>
    <property type="project" value="TreeGrafter"/>
</dbReference>
<dbReference type="PANTHER" id="PTHR12480:SF22">
    <property type="entry name" value="JMJC DOMAIN-CONTAINING PROTEIN"/>
    <property type="match status" value="1"/>
</dbReference>
<dbReference type="SUPFAM" id="SSF51197">
    <property type="entry name" value="Clavaminate synthase-like"/>
    <property type="match status" value="1"/>
</dbReference>
<reference evidence="2 3" key="1">
    <citation type="journal article" date="2018" name="Nat. Ecol. Evol.">
        <title>Genomic signatures of mitonuclear coevolution across populations of Tigriopus californicus.</title>
        <authorList>
            <person name="Barreto F.S."/>
            <person name="Watson E.T."/>
            <person name="Lima T.G."/>
            <person name="Willett C.S."/>
            <person name="Edmands S."/>
            <person name="Li W."/>
            <person name="Burton R.S."/>
        </authorList>
    </citation>
    <scope>NUCLEOTIDE SEQUENCE [LARGE SCALE GENOMIC DNA]</scope>
    <source>
        <strain evidence="2 3">San Diego</strain>
    </source>
</reference>
<sequence length="501" mass="56671">MSPQKAVQICEKDLACAGFGYKGPIITDDRFEGEFWIYFHHYIFPTVLSKRESALWTTYKVTSRDFIRVPSRPVVGKRIAPTDAMITFKTAVDNENYSDAIWPSGEFSGISFNNGAKNVDDDDDAVIVLRSVILSELVVNRPNTTQNWYTFIRIEGKRNSSPGNDVSDGEVGPWDVQCPIEKKEDAYLANHFHVDNIQSVACDISPDEFHTKFVRRSVPVKLVGCQSSTQGRSNPWKKKAILNLMAEDQSRKCEVLLSTNEKKWNRNSISLDIAKVKPILKKGLPYQIRCPLSDKQSPLGDLLAQDWLPEVFHHPASEDGDVKLTLDSQYTGSFPSKVSSKDTVVHLLQGEQRWVLFPPESQLYLEHISCSQTEERTAHNVWTPVSWYNHLYPQVIRFPWCGRKIVSTILKPGETLYVPSQVPKMVYQSQASIAIEKALHMTLNGLLGGSDWSSISKNVLGKLLNGLEGTKGSPQHWDTDLWVIEQLHKQAEQYGQSYRVS</sequence>
<dbReference type="EMBL" id="VCGU01000458">
    <property type="protein sequence ID" value="TRY62705.1"/>
    <property type="molecule type" value="Genomic_DNA"/>
</dbReference>
<dbReference type="GO" id="GO:0033749">
    <property type="term" value="F:histone H4R3 demethylase activity"/>
    <property type="evidence" value="ECO:0007669"/>
    <property type="project" value="TreeGrafter"/>
</dbReference>
<dbReference type="Gene3D" id="2.60.120.650">
    <property type="entry name" value="Cupin"/>
    <property type="match status" value="1"/>
</dbReference>
<evidence type="ECO:0000313" key="3">
    <source>
        <dbReference type="Proteomes" id="UP000318571"/>
    </source>
</evidence>
<dbReference type="Pfam" id="PF13621">
    <property type="entry name" value="Cupin_8"/>
    <property type="match status" value="1"/>
</dbReference>